<dbReference type="PANTHER" id="PTHR30595">
    <property type="entry name" value="GLPR-RELATED TRANSCRIPTIONAL REPRESSOR"/>
    <property type="match status" value="1"/>
</dbReference>
<organism evidence="3 4">
    <name type="scientific">Faecalicatena faecalis</name>
    <dbReference type="NCBI Taxonomy" id="2726362"/>
    <lineage>
        <taxon>Bacteria</taxon>
        <taxon>Bacillati</taxon>
        <taxon>Bacillota</taxon>
        <taxon>Clostridia</taxon>
        <taxon>Lachnospirales</taxon>
        <taxon>Lachnospiraceae</taxon>
        <taxon>Faecalicatena</taxon>
    </lineage>
</organism>
<sequence>MLEEELKELAEKVRTQRAEAQYIEVKTAKEGCPKRLYDTLSSFSNQDSGGILLFGLDERLLFEAVGVYDLQDLQKKVTEQCNQMEPPVRAVFTFTEYEGVNICSAEIPAVDLSERPCYYKGAGRVKGAYVRVGDADLPMTDYEIYSYEAYRRHVHDDERTVDRVDLSMLDRGRIERFLNDKKAERPQFSLLEEAQMLEMLNVTRGGIPTLAGIMNFCIYPQGVFPQYGITAVVVPGYEIGDVGEDLERFMDNKRICGTIAEMVEEAVGFCKRNMKVKTIIDSETGRRRDKTEYPVSAVREAILNALIHRDYSMHTEGTPVQINFFQDRLEIHSPGNLYGRMTVEQLGRARPDLRNPALAVMAESLTGAENRYSGIPTIRKEMALAGLPEPIFENRRNEFVVILYNGTFTYHRELSQEMFVRESALYEVSREIETGKNDKEKQEERGVQDLLKFCIQPRLKTEIAEFMGVKTLYYAMKKYVNPLLECGKLAMTMPEKPQSKLQRYYTTGMRERT</sequence>
<dbReference type="Proteomes" id="UP000723714">
    <property type="component" value="Unassembled WGS sequence"/>
</dbReference>
<dbReference type="EMBL" id="JABACJ020000006">
    <property type="protein sequence ID" value="MBU3875784.1"/>
    <property type="molecule type" value="Genomic_DNA"/>
</dbReference>
<name>A0ABS6D2H4_9FIRM</name>
<evidence type="ECO:0000313" key="3">
    <source>
        <dbReference type="EMBL" id="MBU3875784.1"/>
    </source>
</evidence>
<feature type="domain" description="Filamentation induced by cAMP protein Fic-like C-terminal" evidence="2">
    <location>
        <begin position="447"/>
        <end position="505"/>
    </location>
</feature>
<dbReference type="RefSeq" id="WP_216240823.1">
    <property type="nucleotide sequence ID" value="NZ_JABACJ020000006.1"/>
</dbReference>
<dbReference type="Pfam" id="PF21247">
    <property type="entry name" value="Fic-like_C"/>
    <property type="match status" value="1"/>
</dbReference>
<evidence type="ECO:0000259" key="2">
    <source>
        <dbReference type="Pfam" id="PF21247"/>
    </source>
</evidence>
<dbReference type="Pfam" id="PF13749">
    <property type="entry name" value="HATPase_c_4"/>
    <property type="match status" value="1"/>
</dbReference>
<dbReference type="PANTHER" id="PTHR30595:SF6">
    <property type="entry name" value="SCHLAFEN ALBA-2 DOMAIN-CONTAINING PROTEIN"/>
    <property type="match status" value="1"/>
</dbReference>
<comment type="caution">
    <text evidence="3">The sequence shown here is derived from an EMBL/GenBank/DDBJ whole genome shotgun (WGS) entry which is preliminary data.</text>
</comment>
<reference evidence="3 4" key="1">
    <citation type="submission" date="2021-06" db="EMBL/GenBank/DDBJ databases">
        <title>Faecalicatena sp. nov. isolated from porcine feces.</title>
        <authorList>
            <person name="Oh B.S."/>
            <person name="Lee J.H."/>
        </authorList>
    </citation>
    <scope>NUCLEOTIDE SEQUENCE [LARGE SCALE GENOMIC DNA]</scope>
    <source>
        <strain evidence="3 4">AGMB00832</strain>
    </source>
</reference>
<feature type="domain" description="Schlafen AlbA-2" evidence="1">
    <location>
        <begin position="19"/>
        <end position="139"/>
    </location>
</feature>
<dbReference type="Pfam" id="PF04326">
    <property type="entry name" value="SLFN_AlbA_2"/>
    <property type="match status" value="1"/>
</dbReference>
<dbReference type="InterPro" id="IPR049514">
    <property type="entry name" value="Fic-like_C"/>
</dbReference>
<accession>A0ABS6D2H4</accession>
<evidence type="ECO:0000259" key="1">
    <source>
        <dbReference type="Pfam" id="PF04326"/>
    </source>
</evidence>
<keyword evidence="4" id="KW-1185">Reference proteome</keyword>
<dbReference type="InterPro" id="IPR007421">
    <property type="entry name" value="Schlafen_AlbA_2_dom"/>
</dbReference>
<evidence type="ECO:0000313" key="4">
    <source>
        <dbReference type="Proteomes" id="UP000723714"/>
    </source>
</evidence>
<proteinExistence type="predicted"/>
<protein>
    <submittedName>
        <fullName evidence="3">DNA binding domain-containing protein</fullName>
    </submittedName>
</protein>
<gene>
    <name evidence="3" type="ORF">HGO97_008165</name>
</gene>